<evidence type="ECO:0000256" key="1">
    <source>
        <dbReference type="SAM" id="MobiDB-lite"/>
    </source>
</evidence>
<dbReference type="Proteomes" id="UP000603453">
    <property type="component" value="Unassembled WGS sequence"/>
</dbReference>
<accession>A0A8H7QK20</accession>
<dbReference type="Gene3D" id="3.10.620.30">
    <property type="match status" value="1"/>
</dbReference>
<dbReference type="InterPro" id="IPR038765">
    <property type="entry name" value="Papain-like_cys_pep_sf"/>
</dbReference>
<feature type="region of interest" description="Disordered" evidence="1">
    <location>
        <begin position="1"/>
        <end position="79"/>
    </location>
</feature>
<evidence type="ECO:0000313" key="4">
    <source>
        <dbReference type="Proteomes" id="UP000603453"/>
    </source>
</evidence>
<sequence>MIHGAFPRQSISTHTDKYSTNSNYSSNSSSSSSSGSDNYSIPSTKSTPHQRVHRKPVSNNRIARASPLINNEWKTSSPVQQRSYHVPAVDTHPRIVSPLVKDTLSSSVPLPRPSNTPQSHVRPRCQSQGLAKPTFWYPRVEAEPPLLKPLKRGLSKKIRGLLQPNRAQIEQGGTQQQYEQDCQEALHRCRTPNDIGANPFHLLRFVLLFYCFSLGNNSYSFKSYQNESFSATFDYDFTQIDHYASAVQQRGPLLTPVLLSQKFLVRPYKRDLFRLRALFIWLVQNIRPLYHHNHQQQQHPAIVIKPTPSKSSNIRQRLSRLVDEEELITEGIEQDTMNLLQETSHIMLLADTSYESAEEVLEKRSCQSSLGMATLFAVMAEAAGFESKVIGGYLKGSPKDTIESGTTCINHAWCSVKIEGEDRLIDCWLASPFHPHNENKTEAHWFLTRPQDMIMTHLPKSSHYQYLNPPLNQHAFFSLPYVRNPFFWHSLRMLHYKNQIAEEGGVFYFCLQLEENISCYAETEAEDGTVVRGLAQCITEKRYRVCKIKAVLPPHQSRGWLKIYAGPKVVPAQSSHGLPEIVQKNHYPLAMCIYLQGQPVEEKALDFVQLYSDHNEFFIQEPQCYRLFPLQTYHFCIRGNRTSATHHKLAIKSPGGKLVKLMYYPQDQTYDGKVTVSETGKWSLICLLHHTGGWYTVASWSCVVK</sequence>
<keyword evidence="4" id="KW-1185">Reference proteome</keyword>
<protein>
    <recommendedName>
        <fullName evidence="2">Transglutaminase-like domain-containing protein</fullName>
    </recommendedName>
</protein>
<feature type="compositionally biased region" description="Low complexity" evidence="1">
    <location>
        <begin position="18"/>
        <end position="40"/>
    </location>
</feature>
<dbReference type="InterPro" id="IPR002931">
    <property type="entry name" value="Transglutaminase-like"/>
</dbReference>
<name>A0A8H7QK20_9FUNG</name>
<gene>
    <name evidence="3" type="ORF">INT47_009919</name>
</gene>
<comment type="caution">
    <text evidence="3">The sequence shown here is derived from an EMBL/GenBank/DDBJ whole genome shotgun (WGS) entry which is preliminary data.</text>
</comment>
<dbReference type="SUPFAM" id="SSF54001">
    <property type="entry name" value="Cysteine proteinases"/>
    <property type="match status" value="1"/>
</dbReference>
<dbReference type="PANTHER" id="PTHR46333">
    <property type="entry name" value="CYTOKINESIS PROTEIN 3"/>
    <property type="match status" value="1"/>
</dbReference>
<dbReference type="EMBL" id="JAEPRD010000208">
    <property type="protein sequence ID" value="KAG2194028.1"/>
    <property type="molecule type" value="Genomic_DNA"/>
</dbReference>
<proteinExistence type="predicted"/>
<dbReference type="GO" id="GO:0140278">
    <property type="term" value="P:mitotic division septum assembly"/>
    <property type="evidence" value="ECO:0007669"/>
    <property type="project" value="TreeGrafter"/>
</dbReference>
<dbReference type="Pfam" id="PF01841">
    <property type="entry name" value="Transglut_core"/>
    <property type="match status" value="1"/>
</dbReference>
<feature type="domain" description="Transglutaminase-like" evidence="2">
    <location>
        <begin position="360"/>
        <end position="429"/>
    </location>
</feature>
<dbReference type="AlphaFoldDB" id="A0A8H7QK20"/>
<organism evidence="3 4">
    <name type="scientific">Mucor saturninus</name>
    <dbReference type="NCBI Taxonomy" id="64648"/>
    <lineage>
        <taxon>Eukaryota</taxon>
        <taxon>Fungi</taxon>
        <taxon>Fungi incertae sedis</taxon>
        <taxon>Mucoromycota</taxon>
        <taxon>Mucoromycotina</taxon>
        <taxon>Mucoromycetes</taxon>
        <taxon>Mucorales</taxon>
        <taxon>Mucorineae</taxon>
        <taxon>Mucoraceae</taxon>
        <taxon>Mucor</taxon>
    </lineage>
</organism>
<evidence type="ECO:0000259" key="2">
    <source>
        <dbReference type="SMART" id="SM00460"/>
    </source>
</evidence>
<evidence type="ECO:0000313" key="3">
    <source>
        <dbReference type="EMBL" id="KAG2194028.1"/>
    </source>
</evidence>
<dbReference type="InterPro" id="IPR052557">
    <property type="entry name" value="CAP/Cytokinesis_protein"/>
</dbReference>
<feature type="compositionally biased region" description="Polar residues" evidence="1">
    <location>
        <begin position="68"/>
        <end position="79"/>
    </location>
</feature>
<dbReference type="GO" id="GO:0110085">
    <property type="term" value="C:mitotic actomyosin contractile ring"/>
    <property type="evidence" value="ECO:0007669"/>
    <property type="project" value="TreeGrafter"/>
</dbReference>
<dbReference type="PANTHER" id="PTHR46333:SF2">
    <property type="entry name" value="CYTOKINESIS PROTEIN 3"/>
    <property type="match status" value="1"/>
</dbReference>
<feature type="region of interest" description="Disordered" evidence="1">
    <location>
        <begin position="103"/>
        <end position="125"/>
    </location>
</feature>
<reference evidence="3" key="1">
    <citation type="submission" date="2020-12" db="EMBL/GenBank/DDBJ databases">
        <title>Metabolic potential, ecology and presence of endohyphal bacteria is reflected in genomic diversity of Mucoromycotina.</title>
        <authorList>
            <person name="Muszewska A."/>
            <person name="Okrasinska A."/>
            <person name="Steczkiewicz K."/>
            <person name="Drgas O."/>
            <person name="Orlowska M."/>
            <person name="Perlinska-Lenart U."/>
            <person name="Aleksandrzak-Piekarczyk T."/>
            <person name="Szatraj K."/>
            <person name="Zielenkiewicz U."/>
            <person name="Pilsyk S."/>
            <person name="Malc E."/>
            <person name="Mieczkowski P."/>
            <person name="Kruszewska J.S."/>
            <person name="Biernat P."/>
            <person name="Pawlowska J."/>
        </authorList>
    </citation>
    <scope>NUCLEOTIDE SEQUENCE</scope>
    <source>
        <strain evidence="3">WA0000017839</strain>
    </source>
</reference>
<dbReference type="SMART" id="SM00460">
    <property type="entry name" value="TGc"/>
    <property type="match status" value="1"/>
</dbReference>
<dbReference type="Pfam" id="PF24584">
    <property type="entry name" value="Ig_CYK3_C"/>
    <property type="match status" value="1"/>
</dbReference>
<dbReference type="InterPro" id="IPR056409">
    <property type="entry name" value="Ig_CYK3_C"/>
</dbReference>
<dbReference type="OrthoDB" id="6129702at2759"/>